<comment type="caution">
    <text evidence="2">The sequence shown here is derived from an EMBL/GenBank/DDBJ whole genome shotgun (WGS) entry which is preliminary data.</text>
</comment>
<dbReference type="HOGENOM" id="CLU_411698_0_0_1"/>
<reference evidence="2 3" key="1">
    <citation type="journal article" date="2014" name="Genome Announc.">
        <title>Draft genome sequence of Sclerotinia borealis, a psychrophilic plant pathogenic fungus.</title>
        <authorList>
            <person name="Mardanov A.V."/>
            <person name="Beletsky A.V."/>
            <person name="Kadnikov V.V."/>
            <person name="Ignatov A.N."/>
            <person name="Ravin N.V."/>
        </authorList>
    </citation>
    <scope>NUCLEOTIDE SEQUENCE [LARGE SCALE GENOMIC DNA]</scope>
    <source>
        <strain evidence="3">F-4157</strain>
    </source>
</reference>
<feature type="compositionally biased region" description="Basic and acidic residues" evidence="1">
    <location>
        <begin position="607"/>
        <end position="641"/>
    </location>
</feature>
<organism evidence="2 3">
    <name type="scientific">Sclerotinia borealis (strain F-4128)</name>
    <dbReference type="NCBI Taxonomy" id="1432307"/>
    <lineage>
        <taxon>Eukaryota</taxon>
        <taxon>Fungi</taxon>
        <taxon>Dikarya</taxon>
        <taxon>Ascomycota</taxon>
        <taxon>Pezizomycotina</taxon>
        <taxon>Leotiomycetes</taxon>
        <taxon>Helotiales</taxon>
        <taxon>Sclerotiniaceae</taxon>
        <taxon>Sclerotinia</taxon>
    </lineage>
</organism>
<feature type="compositionally biased region" description="Basic and acidic residues" evidence="1">
    <location>
        <begin position="217"/>
        <end position="243"/>
    </location>
</feature>
<feature type="compositionally biased region" description="Basic residues" evidence="1">
    <location>
        <begin position="657"/>
        <end position="667"/>
    </location>
</feature>
<feature type="region of interest" description="Disordered" evidence="1">
    <location>
        <begin position="212"/>
        <end position="254"/>
    </location>
</feature>
<evidence type="ECO:0000313" key="3">
    <source>
        <dbReference type="Proteomes" id="UP000019487"/>
    </source>
</evidence>
<feature type="compositionally biased region" description="Basic and acidic residues" evidence="1">
    <location>
        <begin position="57"/>
        <end position="71"/>
    </location>
</feature>
<evidence type="ECO:0000313" key="2">
    <source>
        <dbReference type="EMBL" id="ESZ93714.1"/>
    </source>
</evidence>
<dbReference type="EMBL" id="AYSA01000294">
    <property type="protein sequence ID" value="ESZ93714.1"/>
    <property type="molecule type" value="Genomic_DNA"/>
</dbReference>
<feature type="compositionally biased region" description="Basic and acidic residues" evidence="1">
    <location>
        <begin position="108"/>
        <end position="152"/>
    </location>
</feature>
<accession>W9CG26</accession>
<proteinExistence type="predicted"/>
<evidence type="ECO:0000256" key="1">
    <source>
        <dbReference type="SAM" id="MobiDB-lite"/>
    </source>
</evidence>
<protein>
    <submittedName>
        <fullName evidence="2">Uncharacterized protein</fullName>
    </submittedName>
</protein>
<dbReference type="Proteomes" id="UP000019487">
    <property type="component" value="Unassembled WGS sequence"/>
</dbReference>
<sequence>MGKFRGKFRDLFRNLFRSKKSKAPSSTTTKDDSRFSEWPFKFDATDIDYDGINAGHESNERHDSAQEEREQFPAFSQSCVDDMERDERDDGANIAFSTEDSSSGYDGYSDRQKCDKGKDKSKGKGKAKDKGKGKVNGEAEERKRMEGIDMARAKDEEGKAWYRKPQFGVFGGEKNKVAEQEDEYEGFPLYDPTASGNAPVNMVSKFRENIGSFNNDMRGEMEKSRREERREESRHMERRKADSDSAVVGGSTGWKGAYMAGASSKIKPEMSRAINDSDELFHTRTLYSSERNGEITRSHPGTTKDINVIEEMYVAPPKERKSSTTGSILQKAVSLPAVLKRTWSRMVDEEESKRDEKRRNLIKEETVLERENSLNALVKDIETRDSRKIVRHANRDGSRCLEDQVYQAKTSVVKKHTCSITKSTSIKSTSIKSTSIKSTSIRSTSIKSTSIKSTSIKSVESVTEVQERFHEPETSHHLSINEVIYSRSNAAVKAQTSHGRYTQKDTKTLHRSPKIDAMHPYFRKGFDKYGQFRDWEDGVIEGYRDTVKDTMNDMTSGPKECVATGVAKMTKLKEELKEREDELIDRNKKKIMSHLTPDKRVRFEEQVMKEEEEREKRMKERVKEKGEGSMKERVKEKGKEKKGMKRANENSPEMIKNFKHKHVGLIK</sequence>
<dbReference type="AlphaFoldDB" id="W9CG26"/>
<dbReference type="OrthoDB" id="3550454at2759"/>
<name>W9CG26_SCLBF</name>
<gene>
    <name evidence="2" type="ORF">SBOR_5899</name>
</gene>
<feature type="region of interest" description="Disordered" evidence="1">
    <location>
        <begin position="607"/>
        <end position="667"/>
    </location>
</feature>
<feature type="region of interest" description="Disordered" evidence="1">
    <location>
        <begin position="49"/>
        <end position="152"/>
    </location>
</feature>
<keyword evidence="3" id="KW-1185">Reference proteome</keyword>